<comment type="caution">
    <text evidence="2">The sequence shown here is derived from an EMBL/GenBank/DDBJ whole genome shotgun (WGS) entry which is preliminary data.</text>
</comment>
<organism evidence="2 3">
    <name type="scientific">Castellaniella defragrans</name>
    <name type="common">Alcaligenes defragrans</name>
    <dbReference type="NCBI Taxonomy" id="75697"/>
    <lineage>
        <taxon>Bacteria</taxon>
        <taxon>Pseudomonadati</taxon>
        <taxon>Pseudomonadota</taxon>
        <taxon>Betaproteobacteria</taxon>
        <taxon>Burkholderiales</taxon>
        <taxon>Alcaligenaceae</taxon>
        <taxon>Castellaniella</taxon>
    </lineage>
</organism>
<evidence type="ECO:0000313" key="2">
    <source>
        <dbReference type="EMBL" id="MBB6084616.1"/>
    </source>
</evidence>
<dbReference type="AlphaFoldDB" id="A0A7W9TQP3"/>
<protein>
    <submittedName>
        <fullName evidence="2">Putative secreted protein</fullName>
    </submittedName>
</protein>
<gene>
    <name evidence="2" type="ORF">HNR28_002662</name>
</gene>
<name>A0A7W9TQP3_CASDE</name>
<dbReference type="Gene3D" id="3.30.70.2970">
    <property type="entry name" value="Protein of unknown function (DUF541), domain 2"/>
    <property type="match status" value="1"/>
</dbReference>
<proteinExistence type="predicted"/>
<accession>A0A7W9TQP3</accession>
<dbReference type="EMBL" id="JACHIB010000015">
    <property type="protein sequence ID" value="MBB6084616.1"/>
    <property type="molecule type" value="Genomic_DNA"/>
</dbReference>
<dbReference type="PANTHER" id="PTHR34387">
    <property type="entry name" value="SLR1258 PROTEIN"/>
    <property type="match status" value="1"/>
</dbReference>
<evidence type="ECO:0000256" key="1">
    <source>
        <dbReference type="SAM" id="SignalP"/>
    </source>
</evidence>
<keyword evidence="1" id="KW-0732">Signal</keyword>
<dbReference type="PANTHER" id="PTHR34387:SF1">
    <property type="entry name" value="PERIPLASMIC IMMUNOGENIC PROTEIN"/>
    <property type="match status" value="1"/>
</dbReference>
<sequence length="239" mass="25420">MYRGVLNRKHLLASLLLAGSVAALPVLAREAEPAEPRATLSAEASSEVGQDTVEITLSAELAGASQTEVAEALNQRLDSVMKQAKGHQGIEARSGSYRIWPTTGRDGKIAEWRGQAEILLESRDFPAVSKLAASLGDRMPIAGLAFSVSRERRAAEEQKLLGQAVDAFKARAQALTQALGFADYRFRTVELGGAGAMPPVPMPRMMMSAMAADKAAAPVEGGRERVSVSVRGTIVLLPR</sequence>
<feature type="signal peptide" evidence="1">
    <location>
        <begin position="1"/>
        <end position="28"/>
    </location>
</feature>
<dbReference type="Gene3D" id="3.30.110.170">
    <property type="entry name" value="Protein of unknown function (DUF541), domain 1"/>
    <property type="match status" value="1"/>
</dbReference>
<reference evidence="2 3" key="1">
    <citation type="submission" date="2020-08" db="EMBL/GenBank/DDBJ databases">
        <title>Genomic Encyclopedia of Type Strains, Phase IV (KMG-IV): sequencing the most valuable type-strain genomes for metagenomic binning, comparative biology and taxonomic classification.</title>
        <authorList>
            <person name="Goeker M."/>
        </authorList>
    </citation>
    <scope>NUCLEOTIDE SEQUENCE [LARGE SCALE GENOMIC DNA]</scope>
    <source>
        <strain evidence="2 3">DSM 12141</strain>
    </source>
</reference>
<dbReference type="Pfam" id="PF04402">
    <property type="entry name" value="SIMPL"/>
    <property type="match status" value="1"/>
</dbReference>
<feature type="chain" id="PRO_5030763482" evidence="1">
    <location>
        <begin position="29"/>
        <end position="239"/>
    </location>
</feature>
<evidence type="ECO:0000313" key="3">
    <source>
        <dbReference type="Proteomes" id="UP000541136"/>
    </source>
</evidence>
<dbReference type="RefSeq" id="WP_043684723.1">
    <property type="nucleotide sequence ID" value="NZ_JACHIB010000015.1"/>
</dbReference>
<dbReference type="GO" id="GO:0006974">
    <property type="term" value="P:DNA damage response"/>
    <property type="evidence" value="ECO:0007669"/>
    <property type="project" value="TreeGrafter"/>
</dbReference>
<dbReference type="InterPro" id="IPR052022">
    <property type="entry name" value="26kDa_periplasmic_antigen"/>
</dbReference>
<dbReference type="Proteomes" id="UP000541136">
    <property type="component" value="Unassembled WGS sequence"/>
</dbReference>
<dbReference type="InterPro" id="IPR007497">
    <property type="entry name" value="SIMPL/DUF541"/>
</dbReference>